<name>A0A814AS98_9BILA</name>
<reference evidence="1" key="1">
    <citation type="submission" date="2021-02" db="EMBL/GenBank/DDBJ databases">
        <authorList>
            <person name="Nowell W R."/>
        </authorList>
    </citation>
    <scope>NUCLEOTIDE SEQUENCE</scope>
    <source>
        <strain evidence="1">Ploen Becks lab</strain>
    </source>
</reference>
<comment type="caution">
    <text evidence="1">The sequence shown here is derived from an EMBL/GenBank/DDBJ whole genome shotgun (WGS) entry which is preliminary data.</text>
</comment>
<gene>
    <name evidence="1" type="ORF">OXX778_LOCUS12160</name>
</gene>
<dbReference type="Proteomes" id="UP000663879">
    <property type="component" value="Unassembled WGS sequence"/>
</dbReference>
<dbReference type="EMBL" id="CAJNOC010002162">
    <property type="protein sequence ID" value="CAF0916217.1"/>
    <property type="molecule type" value="Genomic_DNA"/>
</dbReference>
<dbReference type="Gene3D" id="3.30.420.10">
    <property type="entry name" value="Ribonuclease H-like superfamily/Ribonuclease H"/>
    <property type="match status" value="1"/>
</dbReference>
<accession>A0A814AS98</accession>
<sequence length="154" mass="17603">MLTCFINKEKNDWDESLDQLAFCYNTSVQSKTNFTPYELMFGCSTKLPISIFYKALSLEDVELNDNCPIVQVHLNRLKKYHGSARPLSFENEDKDTSRVKSGVVGRRASKKFNKSFQGRPVKKRGRPRKIFKAVHLSSIQSHNLTSIPAEISES</sequence>
<proteinExistence type="predicted"/>
<dbReference type="InterPro" id="IPR036397">
    <property type="entry name" value="RNaseH_sf"/>
</dbReference>
<evidence type="ECO:0000313" key="2">
    <source>
        <dbReference type="Proteomes" id="UP000663879"/>
    </source>
</evidence>
<dbReference type="GO" id="GO:0003676">
    <property type="term" value="F:nucleic acid binding"/>
    <property type="evidence" value="ECO:0007669"/>
    <property type="project" value="InterPro"/>
</dbReference>
<keyword evidence="2" id="KW-1185">Reference proteome</keyword>
<dbReference type="OrthoDB" id="413122at2759"/>
<evidence type="ECO:0000313" key="1">
    <source>
        <dbReference type="EMBL" id="CAF0916217.1"/>
    </source>
</evidence>
<dbReference type="AlphaFoldDB" id="A0A814AS98"/>
<feature type="non-terminal residue" evidence="1">
    <location>
        <position position="1"/>
    </location>
</feature>
<organism evidence="1 2">
    <name type="scientific">Brachionus calyciflorus</name>
    <dbReference type="NCBI Taxonomy" id="104777"/>
    <lineage>
        <taxon>Eukaryota</taxon>
        <taxon>Metazoa</taxon>
        <taxon>Spiralia</taxon>
        <taxon>Gnathifera</taxon>
        <taxon>Rotifera</taxon>
        <taxon>Eurotatoria</taxon>
        <taxon>Monogononta</taxon>
        <taxon>Pseudotrocha</taxon>
        <taxon>Ploima</taxon>
        <taxon>Brachionidae</taxon>
        <taxon>Brachionus</taxon>
    </lineage>
</organism>
<protein>
    <submittedName>
        <fullName evidence="1">Uncharacterized protein</fullName>
    </submittedName>
</protein>